<evidence type="ECO:0000313" key="3">
    <source>
        <dbReference type="Proteomes" id="UP000287188"/>
    </source>
</evidence>
<protein>
    <recommendedName>
        <fullName evidence="4">DUF2171 domain-containing protein</fullName>
    </recommendedName>
</protein>
<evidence type="ECO:0008006" key="4">
    <source>
        <dbReference type="Google" id="ProtNLM"/>
    </source>
</evidence>
<feature type="region of interest" description="Disordered" evidence="1">
    <location>
        <begin position="73"/>
        <end position="111"/>
    </location>
</feature>
<dbReference type="InterPro" id="IPR018684">
    <property type="entry name" value="DUF2171"/>
</dbReference>
<dbReference type="EMBL" id="BIFS01000001">
    <property type="protein sequence ID" value="GCE21018.1"/>
    <property type="molecule type" value="Genomic_DNA"/>
</dbReference>
<reference evidence="3" key="1">
    <citation type="submission" date="2018-12" db="EMBL/GenBank/DDBJ databases">
        <title>Tengunoibacter tsumagoiensis gen. nov., sp. nov., Dictyobacter kobayashii sp. nov., D. alpinus sp. nov., and D. joshuensis sp. nov. and description of Dictyobacteraceae fam. nov. within the order Ktedonobacterales isolated from Tengu-no-mugimeshi.</title>
        <authorList>
            <person name="Wang C.M."/>
            <person name="Zheng Y."/>
            <person name="Sakai Y."/>
            <person name="Toyoda A."/>
            <person name="Minakuchi Y."/>
            <person name="Abe K."/>
            <person name="Yokota A."/>
            <person name="Yabe S."/>
        </authorList>
    </citation>
    <scope>NUCLEOTIDE SEQUENCE [LARGE SCALE GENOMIC DNA]</scope>
    <source>
        <strain evidence="3">Uno11</strain>
    </source>
</reference>
<feature type="compositionally biased region" description="Basic and acidic residues" evidence="1">
    <location>
        <begin position="94"/>
        <end position="111"/>
    </location>
</feature>
<organism evidence="2 3">
    <name type="scientific">Dictyobacter kobayashii</name>
    <dbReference type="NCBI Taxonomy" id="2014872"/>
    <lineage>
        <taxon>Bacteria</taxon>
        <taxon>Bacillati</taxon>
        <taxon>Chloroflexota</taxon>
        <taxon>Ktedonobacteria</taxon>
        <taxon>Ktedonobacterales</taxon>
        <taxon>Dictyobacteraceae</taxon>
        <taxon>Dictyobacter</taxon>
    </lineage>
</organism>
<dbReference type="RefSeq" id="WP_126552591.1">
    <property type="nucleotide sequence ID" value="NZ_BIFS01000001.1"/>
</dbReference>
<sequence>MPAFTQQNVRKHMTVYSSDNNKLGHVGEVYEDSFLVHKGFIFSKDSYIPYSAIQQVDGDTIHLQLSSDEAQAKEWSKRPDYEDHLGDPTQLFYDRGHGVHDPFDEENPDKA</sequence>
<accession>A0A402APA3</accession>
<dbReference type="SUPFAM" id="SSF50346">
    <property type="entry name" value="PRC-barrel domain"/>
    <property type="match status" value="1"/>
</dbReference>
<dbReference type="OrthoDB" id="161616at2"/>
<dbReference type="AlphaFoldDB" id="A0A402APA3"/>
<evidence type="ECO:0000256" key="1">
    <source>
        <dbReference type="SAM" id="MobiDB-lite"/>
    </source>
</evidence>
<evidence type="ECO:0000313" key="2">
    <source>
        <dbReference type="EMBL" id="GCE21018.1"/>
    </source>
</evidence>
<dbReference type="Proteomes" id="UP000287188">
    <property type="component" value="Unassembled WGS sequence"/>
</dbReference>
<dbReference type="InterPro" id="IPR011033">
    <property type="entry name" value="PRC_barrel-like_sf"/>
</dbReference>
<feature type="compositionally biased region" description="Basic and acidic residues" evidence="1">
    <location>
        <begin position="73"/>
        <end position="86"/>
    </location>
</feature>
<dbReference type="Pfam" id="PF09939">
    <property type="entry name" value="DUF2171"/>
    <property type="match status" value="1"/>
</dbReference>
<comment type="caution">
    <text evidence="2">The sequence shown here is derived from an EMBL/GenBank/DDBJ whole genome shotgun (WGS) entry which is preliminary data.</text>
</comment>
<gene>
    <name evidence="2" type="ORF">KDK_48180</name>
</gene>
<proteinExistence type="predicted"/>
<name>A0A402APA3_9CHLR</name>
<keyword evidence="3" id="KW-1185">Reference proteome</keyword>